<keyword evidence="10" id="KW-1185">Reference proteome</keyword>
<feature type="transmembrane region" description="Helical" evidence="7">
    <location>
        <begin position="111"/>
        <end position="130"/>
    </location>
</feature>
<dbReference type="AlphaFoldDB" id="A0A1J1ISA8"/>
<name>A0A1J1ISA8_9DIPT</name>
<feature type="transmembrane region" description="Helical" evidence="7">
    <location>
        <begin position="267"/>
        <end position="286"/>
    </location>
</feature>
<proteinExistence type="inferred from homology"/>
<dbReference type="PANTHER" id="PTHR10165:SF197">
    <property type="entry name" value="FI04477P-RELATED"/>
    <property type="match status" value="1"/>
</dbReference>
<gene>
    <name evidence="9" type="ORF">CLUMA_CG016170</name>
</gene>
<keyword evidence="3 7" id="KW-0812">Transmembrane</keyword>
<feature type="transmembrane region" description="Helical" evidence="7">
    <location>
        <begin position="298"/>
        <end position="317"/>
    </location>
</feature>
<dbReference type="PANTHER" id="PTHR10165">
    <property type="entry name" value="LIPID PHOSPHATE PHOSPHATASE"/>
    <property type="match status" value="1"/>
</dbReference>
<dbReference type="OrthoDB" id="8907274at2759"/>
<evidence type="ECO:0000256" key="5">
    <source>
        <dbReference type="ARBA" id="ARBA00023136"/>
    </source>
</evidence>
<dbReference type="Pfam" id="PF01569">
    <property type="entry name" value="PAP2"/>
    <property type="match status" value="1"/>
</dbReference>
<dbReference type="InterPro" id="IPR000326">
    <property type="entry name" value="PAP2/HPO"/>
</dbReference>
<feature type="region of interest" description="Disordered" evidence="6">
    <location>
        <begin position="1"/>
        <end position="50"/>
    </location>
</feature>
<evidence type="ECO:0000313" key="9">
    <source>
        <dbReference type="EMBL" id="CRL03032.1"/>
    </source>
</evidence>
<comment type="similarity">
    <text evidence="2">Belongs to the PA-phosphatase related phosphoesterase family.</text>
</comment>
<keyword evidence="4 7" id="KW-1133">Transmembrane helix</keyword>
<keyword evidence="5 7" id="KW-0472">Membrane</keyword>
<dbReference type="GO" id="GO:0046839">
    <property type="term" value="P:phospholipid dephosphorylation"/>
    <property type="evidence" value="ECO:0007669"/>
    <property type="project" value="TreeGrafter"/>
</dbReference>
<evidence type="ECO:0000256" key="7">
    <source>
        <dbReference type="SAM" id="Phobius"/>
    </source>
</evidence>
<evidence type="ECO:0000259" key="8">
    <source>
        <dbReference type="SMART" id="SM00014"/>
    </source>
</evidence>
<evidence type="ECO:0000256" key="3">
    <source>
        <dbReference type="ARBA" id="ARBA00022692"/>
    </source>
</evidence>
<dbReference type="InterPro" id="IPR043216">
    <property type="entry name" value="PAP-like"/>
</dbReference>
<dbReference type="Proteomes" id="UP000183832">
    <property type="component" value="Unassembled WGS sequence"/>
</dbReference>
<protein>
    <submittedName>
        <fullName evidence="9">CLUMA_CG016170, isoform A</fullName>
    </submittedName>
</protein>
<organism evidence="9 10">
    <name type="scientific">Clunio marinus</name>
    <dbReference type="NCBI Taxonomy" id="568069"/>
    <lineage>
        <taxon>Eukaryota</taxon>
        <taxon>Metazoa</taxon>
        <taxon>Ecdysozoa</taxon>
        <taxon>Arthropoda</taxon>
        <taxon>Hexapoda</taxon>
        <taxon>Insecta</taxon>
        <taxon>Pterygota</taxon>
        <taxon>Neoptera</taxon>
        <taxon>Endopterygota</taxon>
        <taxon>Diptera</taxon>
        <taxon>Nematocera</taxon>
        <taxon>Chironomoidea</taxon>
        <taxon>Chironomidae</taxon>
        <taxon>Clunio</taxon>
    </lineage>
</organism>
<accession>A0A1J1ISA8</accession>
<feature type="transmembrane region" description="Helical" evidence="7">
    <location>
        <begin position="59"/>
        <end position="82"/>
    </location>
</feature>
<reference evidence="9 10" key="1">
    <citation type="submission" date="2015-04" db="EMBL/GenBank/DDBJ databases">
        <authorList>
            <person name="Syromyatnikov M.Y."/>
            <person name="Popov V.N."/>
        </authorList>
    </citation>
    <scope>NUCLEOTIDE SEQUENCE [LARGE SCALE GENOMIC DNA]</scope>
</reference>
<dbReference type="Gene3D" id="1.20.144.10">
    <property type="entry name" value="Phosphatidic acid phosphatase type 2/haloperoxidase"/>
    <property type="match status" value="1"/>
</dbReference>
<dbReference type="STRING" id="568069.A0A1J1ISA8"/>
<evidence type="ECO:0000256" key="1">
    <source>
        <dbReference type="ARBA" id="ARBA00004141"/>
    </source>
</evidence>
<dbReference type="GO" id="GO:0008195">
    <property type="term" value="F:phosphatidate phosphatase activity"/>
    <property type="evidence" value="ECO:0007669"/>
    <property type="project" value="TreeGrafter"/>
</dbReference>
<dbReference type="SMART" id="SM00014">
    <property type="entry name" value="acidPPc"/>
    <property type="match status" value="1"/>
</dbReference>
<dbReference type="GO" id="GO:0007165">
    <property type="term" value="P:signal transduction"/>
    <property type="evidence" value="ECO:0007669"/>
    <property type="project" value="TreeGrafter"/>
</dbReference>
<feature type="compositionally biased region" description="Polar residues" evidence="6">
    <location>
        <begin position="1"/>
        <end position="47"/>
    </location>
</feature>
<dbReference type="GO" id="GO:0006644">
    <property type="term" value="P:phospholipid metabolic process"/>
    <property type="evidence" value="ECO:0007669"/>
    <property type="project" value="InterPro"/>
</dbReference>
<dbReference type="EMBL" id="CVRI01000059">
    <property type="protein sequence ID" value="CRL03032.1"/>
    <property type="molecule type" value="Genomic_DNA"/>
</dbReference>
<dbReference type="CDD" id="cd03384">
    <property type="entry name" value="PAP2_wunen"/>
    <property type="match status" value="1"/>
</dbReference>
<dbReference type="InterPro" id="IPR036938">
    <property type="entry name" value="PAP2/HPO_sf"/>
</dbReference>
<sequence>MPHRNSQSTSVESPTTSTNIEPCETTPLNKNNSSGNMENPSQSQELSSRPHMDAVTKRVLIKIAIDFILICCVGFPILFYFLYGSAYERGFFCDDESLMHPFHESTVTHNILYAIGFGIPLLSVVITELLRWRQSMDNERELKLFGRDIPFWVQNVYKYFGIFLFGAACSQLTTDIGKYSIGRLRPHFLSVCQPIMPDGTNCSHPLNQNRYIEEFTCGNKESSARRIKEMRLSFPSGHSSFSMYTMVFAALYLQCRMSWKGSKLFKHFLQFLFVSIAWYTALSRISDYKHHWSDVLSGSLQGLIVCLLIVFGISDLFSKRIKRSLPMTRYELNSQNTNGNSN</sequence>
<dbReference type="GO" id="GO:0005886">
    <property type="term" value="C:plasma membrane"/>
    <property type="evidence" value="ECO:0007669"/>
    <property type="project" value="TreeGrafter"/>
</dbReference>
<evidence type="ECO:0000256" key="2">
    <source>
        <dbReference type="ARBA" id="ARBA00008816"/>
    </source>
</evidence>
<dbReference type="SUPFAM" id="SSF48317">
    <property type="entry name" value="Acid phosphatase/Vanadium-dependent haloperoxidase"/>
    <property type="match status" value="1"/>
</dbReference>
<comment type="subcellular location">
    <subcellularLocation>
        <location evidence="1">Membrane</location>
        <topology evidence="1">Multi-pass membrane protein</topology>
    </subcellularLocation>
</comment>
<evidence type="ECO:0000313" key="10">
    <source>
        <dbReference type="Proteomes" id="UP000183832"/>
    </source>
</evidence>
<evidence type="ECO:0000256" key="6">
    <source>
        <dbReference type="SAM" id="MobiDB-lite"/>
    </source>
</evidence>
<evidence type="ECO:0000256" key="4">
    <source>
        <dbReference type="ARBA" id="ARBA00022989"/>
    </source>
</evidence>
<feature type="domain" description="Phosphatidic acid phosphatase type 2/haloperoxidase" evidence="8">
    <location>
        <begin position="160"/>
        <end position="310"/>
    </location>
</feature>